<comment type="caution">
    <text evidence="14">The sequence shown here is derived from an EMBL/GenBank/DDBJ whole genome shotgun (WGS) entry which is preliminary data.</text>
</comment>
<evidence type="ECO:0000256" key="7">
    <source>
        <dbReference type="ARBA" id="ARBA00022695"/>
    </source>
</evidence>
<evidence type="ECO:0000256" key="1">
    <source>
        <dbReference type="ARBA" id="ARBA00004496"/>
    </source>
</evidence>
<dbReference type="NCBIfam" id="TIGR00594">
    <property type="entry name" value="polc"/>
    <property type="match status" value="1"/>
</dbReference>
<evidence type="ECO:0000313" key="15">
    <source>
        <dbReference type="Proteomes" id="UP000321523"/>
    </source>
</evidence>
<evidence type="ECO:0000256" key="8">
    <source>
        <dbReference type="ARBA" id="ARBA00022705"/>
    </source>
</evidence>
<reference evidence="14 15" key="1">
    <citation type="submission" date="2019-07" db="EMBL/GenBank/DDBJ databases">
        <title>Whole genome shotgun sequence of Skermanella aerolata NBRC 106429.</title>
        <authorList>
            <person name="Hosoyama A."/>
            <person name="Uohara A."/>
            <person name="Ohji S."/>
            <person name="Ichikawa N."/>
        </authorList>
    </citation>
    <scope>NUCLEOTIDE SEQUENCE [LARGE SCALE GENOMIC DNA]</scope>
    <source>
        <strain evidence="14 15">NBRC 106429</strain>
    </source>
</reference>
<dbReference type="Pfam" id="PF14579">
    <property type="entry name" value="HHH_6"/>
    <property type="match status" value="1"/>
</dbReference>
<dbReference type="EC" id="2.7.7.7" evidence="3"/>
<keyword evidence="7" id="KW-0548">Nucleotidyltransferase</keyword>
<evidence type="ECO:0000256" key="3">
    <source>
        <dbReference type="ARBA" id="ARBA00012417"/>
    </source>
</evidence>
<dbReference type="GO" id="GO:0006260">
    <property type="term" value="P:DNA replication"/>
    <property type="evidence" value="ECO:0007669"/>
    <property type="project" value="UniProtKB-KW"/>
</dbReference>
<dbReference type="Gene3D" id="1.10.150.870">
    <property type="match status" value="1"/>
</dbReference>
<dbReference type="Pfam" id="PF07733">
    <property type="entry name" value="DNA_pol3_alpha"/>
    <property type="match status" value="1"/>
</dbReference>
<dbReference type="NCBIfam" id="NF004226">
    <property type="entry name" value="PRK05673.1"/>
    <property type="match status" value="1"/>
</dbReference>
<dbReference type="InterPro" id="IPR011708">
    <property type="entry name" value="DNA_pol3_alpha_NTPase_dom"/>
</dbReference>
<comment type="subcellular location">
    <subcellularLocation>
        <location evidence="1">Cytoplasm</location>
    </subcellularLocation>
</comment>
<protein>
    <recommendedName>
        <fullName evidence="4">DNA polymerase III subunit alpha</fullName>
        <ecNumber evidence="3">2.7.7.7</ecNumber>
    </recommendedName>
</protein>
<keyword evidence="9 14" id="KW-0239">DNA-directed DNA polymerase</keyword>
<keyword evidence="5" id="KW-0963">Cytoplasm</keyword>
<dbReference type="GO" id="GO:0005737">
    <property type="term" value="C:cytoplasm"/>
    <property type="evidence" value="ECO:0007669"/>
    <property type="project" value="UniProtKB-SubCell"/>
</dbReference>
<gene>
    <name evidence="14" type="ORF">SAE02_09480</name>
</gene>
<dbReference type="CDD" id="cd07433">
    <property type="entry name" value="PHP_PolIIIA_DnaE1"/>
    <property type="match status" value="1"/>
</dbReference>
<keyword evidence="15" id="KW-1185">Reference proteome</keyword>
<dbReference type="Gene3D" id="3.20.20.140">
    <property type="entry name" value="Metal-dependent hydrolases"/>
    <property type="match status" value="1"/>
</dbReference>
<name>A0A512DKS4_9PROT</name>
<evidence type="ECO:0000256" key="9">
    <source>
        <dbReference type="ARBA" id="ARBA00022932"/>
    </source>
</evidence>
<dbReference type="CDD" id="cd04485">
    <property type="entry name" value="DnaE_OBF"/>
    <property type="match status" value="1"/>
</dbReference>
<sequence length="1164" mass="128279">MPIADFVHLRVHSAYSLSEGAIKIKELVKLCQKKEMPAVAVTDTGNLFGALEFSLAAADSGVQPILGCQVGIRRMGPSANGGGKPVGKGLNMPDQLTLLVQSETGYVNLTKLVSKAFMEGDPTSAPQISLSDLEGFTEGLIALTGGPSGSVGRLFAEGQKAVAEEVAGQLQRLFPNRLYVELMRHGLEVEDRIEPDLVDLAYRMDLPLVATNDCFFATEDMYEAHDALLCIAEGAYVVEAERRRLTPQHRFKSAEEMRALFADLPEAVDNTLVIARRCSYLLRPIKPILPAFTAAAAGGRTEPEELRHQAHIGLTDRLEHQVFTPDMTPEQRAQTEKTYRERLDFELNVIENMKFPGYFLIVSDFIKWAKKHDIPVGPGRGSGAGSVVAWSLTITDLDPLRFGLLFERFLNPERVSMPDFDIDFCQDRRDEVIRYVQDYYGYDRVAQIITFGKLQARAVLRDVGRVLQMPYGQVDKICKLVPNNPANPVTLGQAIDGEPMLQQARDSDESVKRLIEIALRLEGLFRHASTHAAGVVIGDRPLDQLVPLYRDPRSDMPVTQFNMKYVEQAGLVKFDFLGLKTLTVLQRAVELIVERGETIDLSNLPLDDSRTYEMMSRGETTGVFQLESSGMRDVLRRLKPNRFDDIIALVSLYRPGPMDNIPTYIAVKNGEIEADYMHPWLEPILKDTFGIMIYQEQVMQIAQVLSGYSLGGADLLRRAMGKKIQAEMDAQRKLFIDGAVGKGVDGDQAGLIFDQVNKFAGYGFNKSHAAAYALVAYQTAYLKANYPVEFLAASMTLDLGNTDKLNTFRQELVRLKIRLLTPDINKSNAVFRVEAMPDGERAIRYALAAVKGVGMQAMEALVKQREETGRYTDLFNLARRLDTKVINKRQLENLTCAGAFDSLNPNRRQVHGGVETLIRYAQAAVAERESGQSSLFGGGAGVTLKVPDLPKVADWDQLDRLAHEFGAIGFYLSAHPLDGFAKPLARLRVVNSADLLKKASGGGSTRFPMAGVVINRQERVAKSGNRFAFVSLSDSTGVYEVTLFSELLATSRDLLEPGKSVVLMVDVQVQGEDMRLTCHQVKPLEDEVALAAEGLQIVLNEPAAAPHLRNILEQIGRGRGRISILVDVGGLREAEIALPGAYAVSAKGRAAIKAIPGVADVLDL</sequence>
<keyword evidence="8" id="KW-0235">DNA replication</keyword>
<dbReference type="Pfam" id="PF02811">
    <property type="entry name" value="PHP"/>
    <property type="match status" value="1"/>
</dbReference>
<evidence type="ECO:0000256" key="4">
    <source>
        <dbReference type="ARBA" id="ARBA00019114"/>
    </source>
</evidence>
<dbReference type="PANTHER" id="PTHR32294:SF0">
    <property type="entry name" value="DNA POLYMERASE III SUBUNIT ALPHA"/>
    <property type="match status" value="1"/>
</dbReference>
<dbReference type="InterPro" id="IPR040982">
    <property type="entry name" value="DNA_pol3_finger"/>
</dbReference>
<comment type="function">
    <text evidence="10">DNA polymerase III is a complex, multichain enzyme responsible for most of the replicative synthesis in bacteria. This DNA polymerase also exhibits 3' to 5' exonuclease activity. The alpha chain is the DNA polymerase.</text>
</comment>
<dbReference type="OrthoDB" id="9803237at2"/>
<dbReference type="EMBL" id="BJYZ01000003">
    <property type="protein sequence ID" value="GEO36800.1"/>
    <property type="molecule type" value="Genomic_DNA"/>
</dbReference>
<dbReference type="SMART" id="SM00481">
    <property type="entry name" value="POLIIIAc"/>
    <property type="match status" value="1"/>
</dbReference>
<evidence type="ECO:0000313" key="14">
    <source>
        <dbReference type="EMBL" id="GEO36800.1"/>
    </source>
</evidence>
<dbReference type="GO" id="GO:0003887">
    <property type="term" value="F:DNA-directed DNA polymerase activity"/>
    <property type="evidence" value="ECO:0007669"/>
    <property type="project" value="UniProtKB-KW"/>
</dbReference>
<keyword evidence="6" id="KW-0808">Transferase</keyword>
<comment type="catalytic activity">
    <reaction evidence="12">
        <text>DNA(n) + a 2'-deoxyribonucleoside 5'-triphosphate = DNA(n+1) + diphosphate</text>
        <dbReference type="Rhea" id="RHEA:22508"/>
        <dbReference type="Rhea" id="RHEA-COMP:17339"/>
        <dbReference type="Rhea" id="RHEA-COMP:17340"/>
        <dbReference type="ChEBI" id="CHEBI:33019"/>
        <dbReference type="ChEBI" id="CHEBI:61560"/>
        <dbReference type="ChEBI" id="CHEBI:173112"/>
        <dbReference type="EC" id="2.7.7.7"/>
    </reaction>
</comment>
<evidence type="ECO:0000259" key="13">
    <source>
        <dbReference type="SMART" id="SM00481"/>
    </source>
</evidence>
<dbReference type="GO" id="GO:0008408">
    <property type="term" value="F:3'-5' exonuclease activity"/>
    <property type="evidence" value="ECO:0007669"/>
    <property type="project" value="InterPro"/>
</dbReference>
<evidence type="ECO:0000256" key="12">
    <source>
        <dbReference type="ARBA" id="ARBA00049244"/>
    </source>
</evidence>
<evidence type="ECO:0000256" key="11">
    <source>
        <dbReference type="ARBA" id="ARBA00026073"/>
    </source>
</evidence>
<dbReference type="InterPro" id="IPR004805">
    <property type="entry name" value="DnaE2/DnaE/PolC"/>
</dbReference>
<dbReference type="Gene3D" id="1.10.10.1600">
    <property type="entry name" value="Bacterial DNA polymerase III alpha subunit, thumb domain"/>
    <property type="match status" value="1"/>
</dbReference>
<dbReference type="InterPro" id="IPR004013">
    <property type="entry name" value="PHP_dom"/>
</dbReference>
<comment type="subunit">
    <text evidence="11">DNA polymerase III contains a core (composed of alpha, epsilon and theta chains) that associates with a tau subunit. This core dimerizes to form the POLIII' complex. PolIII' associates with the gamma complex (composed of gamma, delta, delta', psi and chi chains) and with the beta chain to form the complete DNA polymerase III complex.</text>
</comment>
<evidence type="ECO:0000256" key="10">
    <source>
        <dbReference type="ARBA" id="ARBA00025611"/>
    </source>
</evidence>
<dbReference type="InterPro" id="IPR041931">
    <property type="entry name" value="DNA_pol3_alpha_thumb_dom"/>
</dbReference>
<dbReference type="InterPro" id="IPR029460">
    <property type="entry name" value="DNAPol_HHH"/>
</dbReference>
<comment type="similarity">
    <text evidence="2">Belongs to the DNA polymerase type-C family. DnaE subfamily.</text>
</comment>
<feature type="domain" description="Polymerase/histidinol phosphatase N-terminal" evidence="13">
    <location>
        <begin position="7"/>
        <end position="74"/>
    </location>
</feature>
<dbReference type="SUPFAM" id="SSF89550">
    <property type="entry name" value="PHP domain-like"/>
    <property type="match status" value="1"/>
</dbReference>
<dbReference type="InterPro" id="IPR049821">
    <property type="entry name" value="PolIIIA_DnaE1_PHP"/>
</dbReference>
<organism evidence="14 15">
    <name type="scientific">Skermanella aerolata</name>
    <dbReference type="NCBI Taxonomy" id="393310"/>
    <lineage>
        <taxon>Bacteria</taxon>
        <taxon>Pseudomonadati</taxon>
        <taxon>Pseudomonadota</taxon>
        <taxon>Alphaproteobacteria</taxon>
        <taxon>Rhodospirillales</taxon>
        <taxon>Azospirillaceae</taxon>
        <taxon>Skermanella</taxon>
    </lineage>
</organism>
<dbReference type="InterPro" id="IPR003141">
    <property type="entry name" value="Pol/His_phosphatase_N"/>
</dbReference>
<dbReference type="InterPro" id="IPR016195">
    <property type="entry name" value="Pol/histidinol_Pase-like"/>
</dbReference>
<proteinExistence type="inferred from homology"/>
<dbReference type="PANTHER" id="PTHR32294">
    <property type="entry name" value="DNA POLYMERASE III SUBUNIT ALPHA"/>
    <property type="match status" value="1"/>
</dbReference>
<accession>A0A512DKS4</accession>
<dbReference type="RefSeq" id="WP_044426165.1">
    <property type="nucleotide sequence ID" value="NZ_BJYZ01000003.1"/>
</dbReference>
<dbReference type="Proteomes" id="UP000321523">
    <property type="component" value="Unassembled WGS sequence"/>
</dbReference>
<evidence type="ECO:0000256" key="6">
    <source>
        <dbReference type="ARBA" id="ARBA00022679"/>
    </source>
</evidence>
<dbReference type="AlphaFoldDB" id="A0A512DKS4"/>
<evidence type="ECO:0000256" key="5">
    <source>
        <dbReference type="ARBA" id="ARBA00022490"/>
    </source>
</evidence>
<evidence type="ECO:0000256" key="2">
    <source>
        <dbReference type="ARBA" id="ARBA00009496"/>
    </source>
</evidence>
<dbReference type="Pfam" id="PF17657">
    <property type="entry name" value="DNA_pol3_finger"/>
    <property type="match status" value="1"/>
</dbReference>